<feature type="chain" id="PRO_5011632098" evidence="1">
    <location>
        <begin position="36"/>
        <end position="194"/>
    </location>
</feature>
<feature type="signal peptide" evidence="1">
    <location>
        <begin position="1"/>
        <end position="35"/>
    </location>
</feature>
<sequence>MTNTAHSQRGWTIKLGLALASSLALLTSAALSAQASPNPELPFAHQADEAGLTHQQALTMQKSVDSYLKQVGGSQVAVNEIRLDDRGSSLLLPLPGEKKVRDLEASPSTIQDSGCSYTYFCVYSGINWSGALWRWSDCNNHLMPTRGTGSWINYQTTGTRVKFLDAYGVRWMDAGAPSADDVADFSWVLSTKPC</sequence>
<organism evidence="2 4">
    <name type="scientific">Streptomyces griseoaurantiacus</name>
    <dbReference type="NCBI Taxonomy" id="68213"/>
    <lineage>
        <taxon>Bacteria</taxon>
        <taxon>Bacillati</taxon>
        <taxon>Actinomycetota</taxon>
        <taxon>Actinomycetes</taxon>
        <taxon>Kitasatosporales</taxon>
        <taxon>Streptomycetaceae</taxon>
        <taxon>Streptomyces</taxon>
        <taxon>Streptomyces aurantiacus group</taxon>
    </lineage>
</organism>
<dbReference type="Proteomes" id="UP000198614">
    <property type="component" value="Unassembled WGS sequence"/>
</dbReference>
<dbReference type="Proteomes" id="UP001432161">
    <property type="component" value="Chromosome"/>
</dbReference>
<dbReference type="EMBL" id="CP108330">
    <property type="protein sequence ID" value="WUR39026.1"/>
    <property type="molecule type" value="Genomic_DNA"/>
</dbReference>
<protein>
    <submittedName>
        <fullName evidence="2 3">Peptidase inhibitor family I36</fullName>
    </submittedName>
</protein>
<accession>A0A1G7NDI2</accession>
<reference evidence="2 4" key="1">
    <citation type="submission" date="2016-10" db="EMBL/GenBank/DDBJ databases">
        <authorList>
            <person name="de Groot N.N."/>
        </authorList>
    </citation>
    <scope>NUCLEOTIDE SEQUENCE [LARGE SCALE GENOMIC DNA]</scope>
    <source>
        <strain evidence="2 4">CGMCC 4.1859</strain>
    </source>
</reference>
<gene>
    <name evidence="3" type="ORF">OHN36_18580</name>
    <name evidence="2" type="ORF">SAMN05216260_110104</name>
</gene>
<dbReference type="AlphaFoldDB" id="A0A1G7NDI2"/>
<evidence type="ECO:0000313" key="5">
    <source>
        <dbReference type="Proteomes" id="UP001432161"/>
    </source>
</evidence>
<evidence type="ECO:0000313" key="3">
    <source>
        <dbReference type="EMBL" id="WUR39026.1"/>
    </source>
</evidence>
<keyword evidence="5" id="KW-1185">Reference proteome</keyword>
<dbReference type="EMBL" id="FNAX01000010">
    <property type="protein sequence ID" value="SDF71360.1"/>
    <property type="molecule type" value="Genomic_DNA"/>
</dbReference>
<evidence type="ECO:0000313" key="4">
    <source>
        <dbReference type="Proteomes" id="UP000198614"/>
    </source>
</evidence>
<reference evidence="3" key="2">
    <citation type="submission" date="2022-10" db="EMBL/GenBank/DDBJ databases">
        <title>The complete genomes of actinobacterial strains from the NBC collection.</title>
        <authorList>
            <person name="Joergensen T.S."/>
            <person name="Alvarez Arevalo M."/>
            <person name="Sterndorff E.B."/>
            <person name="Faurdal D."/>
            <person name="Vuksanovic O."/>
            <person name="Mourched A.-S."/>
            <person name="Charusanti P."/>
            <person name="Shaw S."/>
            <person name="Blin K."/>
            <person name="Weber T."/>
        </authorList>
    </citation>
    <scope>NUCLEOTIDE SEQUENCE</scope>
    <source>
        <strain evidence="3">NBC_00489</strain>
    </source>
</reference>
<dbReference type="OrthoDB" id="3541237at2"/>
<evidence type="ECO:0000313" key="2">
    <source>
        <dbReference type="EMBL" id="SDF71360.1"/>
    </source>
</evidence>
<evidence type="ECO:0000256" key="1">
    <source>
        <dbReference type="SAM" id="SignalP"/>
    </source>
</evidence>
<name>A0A1G7NDI2_9ACTN</name>
<proteinExistence type="predicted"/>
<keyword evidence="1" id="KW-0732">Signal</keyword>